<dbReference type="InterPro" id="IPR003489">
    <property type="entry name" value="RHF/RaiA"/>
</dbReference>
<dbReference type="AlphaFoldDB" id="A0A2X1VYA0"/>
<evidence type="ECO:0000313" key="2">
    <source>
        <dbReference type="EMBL" id="SPY28509.1"/>
    </source>
</evidence>
<evidence type="ECO:0000256" key="1">
    <source>
        <dbReference type="SAM" id="Coils"/>
    </source>
</evidence>
<dbReference type="SUPFAM" id="SSF69754">
    <property type="entry name" value="Ribosome binding protein Y (YfiA homologue)"/>
    <property type="match status" value="1"/>
</dbReference>
<dbReference type="Pfam" id="PF02482">
    <property type="entry name" value="Ribosomal_S30AE"/>
    <property type="match status" value="1"/>
</dbReference>
<dbReference type="InterPro" id="IPR036567">
    <property type="entry name" value="RHF-like"/>
</dbReference>
<name>A0A2X1VYA0_PHODM</name>
<dbReference type="NCBIfam" id="TIGR00741">
    <property type="entry name" value="yfiA"/>
    <property type="match status" value="1"/>
</dbReference>
<protein>
    <submittedName>
        <fullName evidence="2">Ribosome-associated inhibitor A</fullName>
    </submittedName>
</protein>
<accession>A0A2X1VYA0</accession>
<sequence length="125" mass="14468">MVSKMTIKITARNFELPDYLEEHIHKAFMKLDKFSINFHSKDVFMKLEPEKNFHVEIATRSNLGQIDASADSKELIEALNEAFARLERQLIKNKEKPMSHMADHAEKQKAKLIADELEQEAVADK</sequence>
<proteinExistence type="predicted"/>
<keyword evidence="1" id="KW-0175">Coiled coil</keyword>
<evidence type="ECO:0000313" key="3">
    <source>
        <dbReference type="Proteomes" id="UP000251647"/>
    </source>
</evidence>
<dbReference type="Gene3D" id="3.30.160.100">
    <property type="entry name" value="Ribosome hibernation promotion factor-like"/>
    <property type="match status" value="1"/>
</dbReference>
<reference evidence="2 3" key="1">
    <citation type="submission" date="2018-06" db="EMBL/GenBank/DDBJ databases">
        <authorList>
            <consortium name="Pathogen Informatics"/>
            <person name="Doyle S."/>
        </authorList>
    </citation>
    <scope>NUCLEOTIDE SEQUENCE [LARGE SCALE GENOMIC DNA]</scope>
    <source>
        <strain evidence="2 3">NCTC11647</strain>
    </source>
</reference>
<dbReference type="EMBL" id="UATL01000001">
    <property type="protein sequence ID" value="SPY28509.1"/>
    <property type="molecule type" value="Genomic_DNA"/>
</dbReference>
<feature type="coiled-coil region" evidence="1">
    <location>
        <begin position="69"/>
        <end position="96"/>
    </location>
</feature>
<organism evidence="2 3">
    <name type="scientific">Photobacterium damselae</name>
    <dbReference type="NCBI Taxonomy" id="38293"/>
    <lineage>
        <taxon>Bacteria</taxon>
        <taxon>Pseudomonadati</taxon>
        <taxon>Pseudomonadota</taxon>
        <taxon>Gammaproteobacteria</taxon>
        <taxon>Vibrionales</taxon>
        <taxon>Vibrionaceae</taxon>
        <taxon>Photobacterium</taxon>
    </lineage>
</organism>
<gene>
    <name evidence="2" type="primary">raiA_1</name>
    <name evidence="2" type="ORF">NCTC11647_01600</name>
</gene>
<dbReference type="CDD" id="cd00552">
    <property type="entry name" value="RaiA"/>
    <property type="match status" value="1"/>
</dbReference>
<dbReference type="Proteomes" id="UP000251647">
    <property type="component" value="Unassembled WGS sequence"/>
</dbReference>